<evidence type="ECO:0000313" key="6">
    <source>
        <dbReference type="EMBL" id="KAB6342015.1"/>
    </source>
</evidence>
<name>A0A173Y5J1_9BACE</name>
<accession>A0A173Y5J1</accession>
<evidence type="ECO:0000313" key="5">
    <source>
        <dbReference type="EMBL" id="KAB6139603.1"/>
    </source>
</evidence>
<dbReference type="Proteomes" id="UP000261210">
    <property type="component" value="Unassembled WGS sequence"/>
</dbReference>
<evidence type="ECO:0000313" key="13">
    <source>
        <dbReference type="Proteomes" id="UP000438288"/>
    </source>
</evidence>
<dbReference type="InterPro" id="IPR036390">
    <property type="entry name" value="WH_DNA-bd_sf"/>
</dbReference>
<dbReference type="SMART" id="SM00345">
    <property type="entry name" value="HTH_GNTR"/>
    <property type="match status" value="1"/>
</dbReference>
<dbReference type="InterPro" id="IPR011711">
    <property type="entry name" value="GntR_C"/>
</dbReference>
<evidence type="ECO:0000313" key="7">
    <source>
        <dbReference type="EMBL" id="MCA4524428.1"/>
    </source>
</evidence>
<dbReference type="Pfam" id="PF00392">
    <property type="entry name" value="GntR"/>
    <property type="match status" value="1"/>
</dbReference>
<dbReference type="Proteomes" id="UP001198461">
    <property type="component" value="Unassembled WGS sequence"/>
</dbReference>
<dbReference type="InterPro" id="IPR008920">
    <property type="entry name" value="TF_FadR/GntR_C"/>
</dbReference>
<sequence length="239" mass="27628">MKDEINSQPVKHVIEHIKKQISERQILPGERLPSERKLSELLKVSRSHVREALQKLELYGIVKTYPQSGTVVSEFSKDQLDTMITDALKISRYDFSSLVYVRVLLEIEVCKLCAVNRTEEDLKNIENTLVELEEKFDTDLRVEKDFAFHQAIAQGGHNPVISSLLLIITPDILKYYQKYKVCAVPQKTVHAEHREMLQKIKDRDKEGMKELVLRHLANLIDFAKMSAKGDIPEFEYGHI</sequence>
<dbReference type="Proteomes" id="UP001197958">
    <property type="component" value="Unassembled WGS sequence"/>
</dbReference>
<dbReference type="SMART" id="SM00895">
    <property type="entry name" value="FCD"/>
    <property type="match status" value="1"/>
</dbReference>
<dbReference type="EMBL" id="WDCP01000001">
    <property type="protein sequence ID" value="KAB6342015.1"/>
    <property type="molecule type" value="Genomic_DNA"/>
</dbReference>
<evidence type="ECO:0000259" key="4">
    <source>
        <dbReference type="PROSITE" id="PS50949"/>
    </source>
</evidence>
<dbReference type="PANTHER" id="PTHR43537">
    <property type="entry name" value="TRANSCRIPTIONAL REGULATOR, GNTR FAMILY"/>
    <property type="match status" value="1"/>
</dbReference>
<dbReference type="PRINTS" id="PR00035">
    <property type="entry name" value="HTHGNTR"/>
</dbReference>
<reference evidence="7" key="4">
    <citation type="submission" date="2023-08" db="EMBL/GenBank/DDBJ databases">
        <title>Mucin Metabolism Genes Underlie the Key Renovations of Bacteroides xylanisolvens Genomes in Captive Great Apes.</title>
        <authorList>
            <person name="Nishida A.H."/>
        </authorList>
    </citation>
    <scope>NUCLEOTIDE SEQUENCE</scope>
    <source>
        <strain evidence="8">P13.H9</strain>
        <strain evidence="7">P19.10B</strain>
    </source>
</reference>
<reference evidence="10 11" key="1">
    <citation type="submission" date="2016-10" db="EMBL/GenBank/DDBJ databases">
        <authorList>
            <person name="de Groot N.N."/>
        </authorList>
    </citation>
    <scope>NUCLEOTIDE SEQUENCE [LARGE SCALE GENOMIC DNA]</scope>
    <source>
        <strain evidence="10 11">NLAE-zl-C202</strain>
    </source>
</reference>
<dbReference type="GO" id="GO:0003700">
    <property type="term" value="F:DNA-binding transcription factor activity"/>
    <property type="evidence" value="ECO:0007669"/>
    <property type="project" value="InterPro"/>
</dbReference>
<evidence type="ECO:0000313" key="11">
    <source>
        <dbReference type="Proteomes" id="UP000183766"/>
    </source>
</evidence>
<dbReference type="Proteomes" id="UP000487596">
    <property type="component" value="Unassembled WGS sequence"/>
</dbReference>
<reference evidence="13 14" key="3">
    <citation type="journal article" date="2019" name="Nat. Med.">
        <title>A library of human gut bacterial isolates paired with longitudinal multiomics data enables mechanistic microbiome research.</title>
        <authorList>
            <person name="Poyet M."/>
            <person name="Groussin M."/>
            <person name="Gibbons S.M."/>
            <person name="Avila-Pacheco J."/>
            <person name="Jiang X."/>
            <person name="Kearney S.M."/>
            <person name="Perrotta A.R."/>
            <person name="Berdy B."/>
            <person name="Zhao S."/>
            <person name="Lieberman T.D."/>
            <person name="Swanson P.K."/>
            <person name="Smith M."/>
            <person name="Roesemann S."/>
            <person name="Alexander J.E."/>
            <person name="Rich S.A."/>
            <person name="Livny J."/>
            <person name="Vlamakis H."/>
            <person name="Clish C."/>
            <person name="Bullock K."/>
            <person name="Deik A."/>
            <person name="Scott J."/>
            <person name="Pierce K.A."/>
            <person name="Xavier R.J."/>
            <person name="Alm E.J."/>
        </authorList>
    </citation>
    <scope>NUCLEOTIDE SEQUENCE [LARGE SCALE GENOMIC DNA]</scope>
    <source>
        <strain evidence="6 13">BIOML-A16</strain>
        <strain evidence="5 14">BIOML-A62</strain>
    </source>
</reference>
<evidence type="ECO:0000313" key="9">
    <source>
        <dbReference type="EMBL" id="RGK61587.1"/>
    </source>
</evidence>
<dbReference type="CDD" id="cd07377">
    <property type="entry name" value="WHTH_GntR"/>
    <property type="match status" value="1"/>
</dbReference>
<dbReference type="SUPFAM" id="SSF46785">
    <property type="entry name" value="Winged helix' DNA-binding domain"/>
    <property type="match status" value="1"/>
</dbReference>
<dbReference type="RefSeq" id="WP_008641360.1">
    <property type="nucleotide sequence ID" value="NZ_CP103098.1"/>
</dbReference>
<proteinExistence type="predicted"/>
<evidence type="ECO:0000256" key="1">
    <source>
        <dbReference type="ARBA" id="ARBA00023015"/>
    </source>
</evidence>
<evidence type="ECO:0000256" key="2">
    <source>
        <dbReference type="ARBA" id="ARBA00023125"/>
    </source>
</evidence>
<keyword evidence="10" id="KW-0670">Pyruvate</keyword>
<dbReference type="GeneID" id="82175971"/>
<feature type="domain" description="HTH gntR-type" evidence="4">
    <location>
        <begin position="7"/>
        <end position="75"/>
    </location>
</feature>
<evidence type="ECO:0000313" key="8">
    <source>
        <dbReference type="EMBL" id="MCA4705345.1"/>
    </source>
</evidence>
<dbReference type="InterPro" id="IPR036388">
    <property type="entry name" value="WH-like_DNA-bd_sf"/>
</dbReference>
<dbReference type="GO" id="GO:0003677">
    <property type="term" value="F:DNA binding"/>
    <property type="evidence" value="ECO:0007669"/>
    <property type="project" value="UniProtKB-KW"/>
</dbReference>
<gene>
    <name evidence="9" type="ORF">DXD03_12770</name>
    <name evidence="5" type="ORF">GA424_08915</name>
    <name evidence="6" type="ORF">GAZ43_00705</name>
    <name evidence="8" type="ORF">LD004_17220</name>
    <name evidence="7" type="ORF">LDZ35_14580</name>
    <name evidence="10" type="ORF">SAMN05216250_101138</name>
</gene>
<dbReference type="InterPro" id="IPR000524">
    <property type="entry name" value="Tscrpt_reg_HTH_GntR"/>
</dbReference>
<dbReference type="EMBL" id="JAIWYE010000030">
    <property type="protein sequence ID" value="MCA4705345.1"/>
    <property type="molecule type" value="Genomic_DNA"/>
</dbReference>
<dbReference type="EMBL" id="JAIWWW010000033">
    <property type="protein sequence ID" value="MCA4524428.1"/>
    <property type="molecule type" value="Genomic_DNA"/>
</dbReference>
<evidence type="ECO:0000313" key="10">
    <source>
        <dbReference type="EMBL" id="SFM20198.1"/>
    </source>
</evidence>
<dbReference type="Gene3D" id="1.10.10.10">
    <property type="entry name" value="Winged helix-like DNA-binding domain superfamily/Winged helix DNA-binding domain"/>
    <property type="match status" value="1"/>
</dbReference>
<dbReference type="AlphaFoldDB" id="A0A173Y5J1"/>
<dbReference type="EMBL" id="FOUM01000001">
    <property type="protein sequence ID" value="SFM20198.1"/>
    <property type="molecule type" value="Genomic_DNA"/>
</dbReference>
<dbReference type="Proteomes" id="UP000438288">
    <property type="component" value="Unassembled WGS sequence"/>
</dbReference>
<dbReference type="Pfam" id="PF07729">
    <property type="entry name" value="FCD"/>
    <property type="match status" value="1"/>
</dbReference>
<organism evidence="9 12">
    <name type="scientific">Bacteroides xylanisolvens</name>
    <dbReference type="NCBI Taxonomy" id="371601"/>
    <lineage>
        <taxon>Bacteria</taxon>
        <taxon>Pseudomonadati</taxon>
        <taxon>Bacteroidota</taxon>
        <taxon>Bacteroidia</taxon>
        <taxon>Bacteroidales</taxon>
        <taxon>Bacteroidaceae</taxon>
        <taxon>Bacteroides</taxon>
    </lineage>
</organism>
<protein>
    <submittedName>
        <fullName evidence="9">FadR family transcriptional regulator</fullName>
    </submittedName>
    <submittedName>
        <fullName evidence="10">GntR family transcriptional regulator, transcriptional repressor for pyruvate dehydrogenase complex</fullName>
    </submittedName>
</protein>
<keyword evidence="1" id="KW-0805">Transcription regulation</keyword>
<evidence type="ECO:0000256" key="3">
    <source>
        <dbReference type="ARBA" id="ARBA00023163"/>
    </source>
</evidence>
<dbReference type="SUPFAM" id="SSF48008">
    <property type="entry name" value="GntR ligand-binding domain-like"/>
    <property type="match status" value="1"/>
</dbReference>
<dbReference type="EMBL" id="QSQU01000017">
    <property type="protein sequence ID" value="RGK61587.1"/>
    <property type="molecule type" value="Genomic_DNA"/>
</dbReference>
<keyword evidence="2" id="KW-0238">DNA-binding</keyword>
<reference evidence="9 12" key="2">
    <citation type="submission" date="2018-08" db="EMBL/GenBank/DDBJ databases">
        <title>A genome reference for cultivated species of the human gut microbiota.</title>
        <authorList>
            <person name="Zou Y."/>
            <person name="Xue W."/>
            <person name="Luo G."/>
        </authorList>
    </citation>
    <scope>NUCLEOTIDE SEQUENCE [LARGE SCALE GENOMIC DNA]</scope>
    <source>
        <strain evidence="9 12">TF10-34</strain>
    </source>
</reference>
<dbReference type="PROSITE" id="PS50949">
    <property type="entry name" value="HTH_GNTR"/>
    <property type="match status" value="1"/>
</dbReference>
<dbReference type="Proteomes" id="UP000183766">
    <property type="component" value="Unassembled WGS sequence"/>
</dbReference>
<keyword evidence="3" id="KW-0804">Transcription</keyword>
<dbReference type="EMBL" id="WDEH01000011">
    <property type="protein sequence ID" value="KAB6139603.1"/>
    <property type="molecule type" value="Genomic_DNA"/>
</dbReference>
<dbReference type="PANTHER" id="PTHR43537:SF5">
    <property type="entry name" value="UXU OPERON TRANSCRIPTIONAL REGULATOR"/>
    <property type="match status" value="1"/>
</dbReference>
<evidence type="ECO:0000313" key="14">
    <source>
        <dbReference type="Proteomes" id="UP000487596"/>
    </source>
</evidence>
<evidence type="ECO:0000313" key="12">
    <source>
        <dbReference type="Proteomes" id="UP000261210"/>
    </source>
</evidence>
<dbReference type="Gene3D" id="1.20.120.530">
    <property type="entry name" value="GntR ligand-binding domain-like"/>
    <property type="match status" value="1"/>
</dbReference>